<feature type="binding site" evidence="7">
    <location>
        <position position="77"/>
    </location>
    <ligand>
        <name>Zn(2+)</name>
        <dbReference type="ChEBI" id="CHEBI:29105"/>
        <note>catalytic</note>
    </ligand>
</feature>
<dbReference type="Proteomes" id="UP000432715">
    <property type="component" value="Unassembled WGS sequence"/>
</dbReference>
<dbReference type="PANTHER" id="PTHR11086">
    <property type="entry name" value="DEOXYCYTIDYLATE DEAMINASE-RELATED"/>
    <property type="match status" value="1"/>
</dbReference>
<feature type="binding site" evidence="7">
    <location>
        <position position="108"/>
    </location>
    <ligand>
        <name>Zn(2+)</name>
        <dbReference type="ChEBI" id="CHEBI:29105"/>
        <note>catalytic</note>
    </ligand>
</feature>
<feature type="domain" description="CMP/dCMP-type deaminase" evidence="8">
    <location>
        <begin position="4"/>
        <end position="143"/>
    </location>
</feature>
<dbReference type="InterPro" id="IPR035105">
    <property type="entry name" value="Deoxycytidylate_deaminase_dom"/>
</dbReference>
<comment type="caution">
    <text evidence="9">The sequence shown here is derived from an EMBL/GenBank/DDBJ whole genome shotgun (WGS) entry which is preliminary data.</text>
</comment>
<dbReference type="InterPro" id="IPR016473">
    <property type="entry name" value="dCMP_deaminase"/>
</dbReference>
<keyword evidence="10" id="KW-1185">Reference proteome</keyword>
<dbReference type="InterPro" id="IPR015517">
    <property type="entry name" value="dCMP_deaminase-rel"/>
</dbReference>
<dbReference type="GO" id="GO:0008270">
    <property type="term" value="F:zinc ion binding"/>
    <property type="evidence" value="ECO:0007669"/>
    <property type="project" value="InterPro"/>
</dbReference>
<dbReference type="PROSITE" id="PS51747">
    <property type="entry name" value="CYT_DCMP_DEAMINASES_2"/>
    <property type="match status" value="1"/>
</dbReference>
<dbReference type="AlphaFoldDB" id="A0A6I0FKD2"/>
<evidence type="ECO:0000256" key="7">
    <source>
        <dbReference type="PIRSR" id="PIRSR006019-2"/>
    </source>
</evidence>
<name>A0A6I0FKD2_9FIRM</name>
<dbReference type="GO" id="GO:0006220">
    <property type="term" value="P:pyrimidine nucleotide metabolic process"/>
    <property type="evidence" value="ECO:0007669"/>
    <property type="project" value="InterPro"/>
</dbReference>
<protein>
    <submittedName>
        <fullName evidence="9">Cytidine deaminase</fullName>
    </submittedName>
</protein>
<dbReference type="InterPro" id="IPR002125">
    <property type="entry name" value="CMP_dCMP_dom"/>
</dbReference>
<evidence type="ECO:0000259" key="8">
    <source>
        <dbReference type="PROSITE" id="PS51747"/>
    </source>
</evidence>
<dbReference type="Pfam" id="PF00383">
    <property type="entry name" value="dCMP_cyt_deam_1"/>
    <property type="match status" value="1"/>
</dbReference>
<comment type="cofactor">
    <cofactor evidence="1 7">
        <name>Zn(2+)</name>
        <dbReference type="ChEBI" id="CHEBI:29105"/>
    </cofactor>
</comment>
<dbReference type="GO" id="GO:0005737">
    <property type="term" value="C:cytoplasm"/>
    <property type="evidence" value="ECO:0007669"/>
    <property type="project" value="TreeGrafter"/>
</dbReference>
<dbReference type="PROSITE" id="PS00903">
    <property type="entry name" value="CYT_DCMP_DEAMINASES_1"/>
    <property type="match status" value="1"/>
</dbReference>
<dbReference type="InterPro" id="IPR016192">
    <property type="entry name" value="APOBEC/CMP_deaminase_Zn-bd"/>
</dbReference>
<dbReference type="SUPFAM" id="SSF53927">
    <property type="entry name" value="Cytidine deaminase-like"/>
    <property type="match status" value="1"/>
</dbReference>
<evidence type="ECO:0000256" key="1">
    <source>
        <dbReference type="ARBA" id="ARBA00001947"/>
    </source>
</evidence>
<comment type="similarity">
    <text evidence="2">Belongs to the cytidine and deoxycytidylate deaminase family.</text>
</comment>
<dbReference type="Gene3D" id="3.40.140.10">
    <property type="entry name" value="Cytidine Deaminase, domain 2"/>
    <property type="match status" value="1"/>
</dbReference>
<evidence type="ECO:0000256" key="3">
    <source>
        <dbReference type="ARBA" id="ARBA00022723"/>
    </source>
</evidence>
<evidence type="ECO:0000256" key="6">
    <source>
        <dbReference type="PIRSR" id="PIRSR006019-1"/>
    </source>
</evidence>
<feature type="binding site" evidence="7">
    <location>
        <position position="105"/>
    </location>
    <ligand>
        <name>Zn(2+)</name>
        <dbReference type="ChEBI" id="CHEBI:29105"/>
        <note>catalytic</note>
    </ligand>
</feature>
<dbReference type="PIRSF" id="PIRSF006019">
    <property type="entry name" value="dCMP_deaminase"/>
    <property type="match status" value="1"/>
</dbReference>
<dbReference type="InterPro" id="IPR016193">
    <property type="entry name" value="Cytidine_deaminase-like"/>
</dbReference>
<evidence type="ECO:0000256" key="4">
    <source>
        <dbReference type="ARBA" id="ARBA00022801"/>
    </source>
</evidence>
<evidence type="ECO:0000256" key="2">
    <source>
        <dbReference type="ARBA" id="ARBA00006576"/>
    </source>
</evidence>
<reference evidence="9 10" key="1">
    <citation type="submission" date="2019-10" db="EMBL/GenBank/DDBJ databases">
        <title>Alkaliphilus serpentinus sp. nov. and Alkaliphilus pronyensis sp. nov., two novel anaerobic alkaliphilic species isolated from the serpentinized-hosted hydrothermal field of the Prony Bay (New Caledonia).</title>
        <authorList>
            <person name="Postec A."/>
        </authorList>
    </citation>
    <scope>NUCLEOTIDE SEQUENCE [LARGE SCALE GENOMIC DNA]</scope>
    <source>
        <strain evidence="9 10">LacV</strain>
    </source>
</reference>
<dbReference type="CDD" id="cd01286">
    <property type="entry name" value="deoxycytidylate_deaminase"/>
    <property type="match status" value="1"/>
</dbReference>
<organism evidence="9 10">
    <name type="scientific">Alkaliphilus pronyensis</name>
    <dbReference type="NCBI Taxonomy" id="1482732"/>
    <lineage>
        <taxon>Bacteria</taxon>
        <taxon>Bacillati</taxon>
        <taxon>Bacillota</taxon>
        <taxon>Clostridia</taxon>
        <taxon>Peptostreptococcales</taxon>
        <taxon>Natronincolaceae</taxon>
        <taxon>Alkaliphilus</taxon>
    </lineage>
</organism>
<keyword evidence="5 7" id="KW-0862">Zinc</keyword>
<keyword evidence="3 7" id="KW-0479">Metal-binding</keyword>
<dbReference type="PANTHER" id="PTHR11086:SF18">
    <property type="entry name" value="DEOXYCYTIDYLATE DEAMINASE"/>
    <property type="match status" value="1"/>
</dbReference>
<evidence type="ECO:0000313" key="9">
    <source>
        <dbReference type="EMBL" id="KAB3539716.1"/>
    </source>
</evidence>
<keyword evidence="4" id="KW-0378">Hydrolase</keyword>
<feature type="active site" description="Proton donor" evidence="6">
    <location>
        <position position="79"/>
    </location>
</feature>
<dbReference type="OrthoDB" id="9788517at2"/>
<accession>A0A6I0FKD2</accession>
<dbReference type="EMBL" id="WBZC01000002">
    <property type="protein sequence ID" value="KAB3539716.1"/>
    <property type="molecule type" value="Genomic_DNA"/>
</dbReference>
<dbReference type="GO" id="GO:0004132">
    <property type="term" value="F:dCMP deaminase activity"/>
    <property type="evidence" value="ECO:0007669"/>
    <property type="project" value="InterPro"/>
</dbReference>
<proteinExistence type="inferred from homology"/>
<gene>
    <name evidence="9" type="ORF">F8154_00765</name>
</gene>
<sequence length="146" mass="16276">MRPSWDEYFMEMAEVVKSRSTCVRRQVGAVIVKNKRVLASGYNGAPSGLKHCSEVGCLRDKLNIPSGERHELCRGIHAEQNTIIQAAYYGVEIKGSTLYVTLQPCILCTKILINAGIERVVLKGKYPDQFSEAMLLEAGIQMEKID</sequence>
<evidence type="ECO:0000313" key="10">
    <source>
        <dbReference type="Proteomes" id="UP000432715"/>
    </source>
</evidence>
<evidence type="ECO:0000256" key="5">
    <source>
        <dbReference type="ARBA" id="ARBA00022833"/>
    </source>
</evidence>
<dbReference type="RefSeq" id="WP_151859675.1">
    <property type="nucleotide sequence ID" value="NZ_WBZC01000002.1"/>
</dbReference>